<sequence>NQTSTSSTSSTSSTADLIKKRKATQISEVLNLEEALSYAPPLLNYLLMLANRKPARNLTTNHLKYVFGKALSKTYHLKYVFGKEGSLEDVPSEPRFALHDRVIIEEDVRSLFSINFCEVLSNLMGPDYEYTRRDTKAAGIPDFN</sequence>
<dbReference type="EMBL" id="CAJVPP010013931">
    <property type="protein sequence ID" value="CAG8722484.1"/>
    <property type="molecule type" value="Genomic_DNA"/>
</dbReference>
<comment type="caution">
    <text evidence="1">The sequence shown here is derived from an EMBL/GenBank/DDBJ whole genome shotgun (WGS) entry which is preliminary data.</text>
</comment>
<proteinExistence type="predicted"/>
<dbReference type="AlphaFoldDB" id="A0A9N9I6E8"/>
<keyword evidence="2" id="KW-1185">Reference proteome</keyword>
<reference evidence="1" key="1">
    <citation type="submission" date="2021-06" db="EMBL/GenBank/DDBJ databases">
        <authorList>
            <person name="Kallberg Y."/>
            <person name="Tangrot J."/>
            <person name="Rosling A."/>
        </authorList>
    </citation>
    <scope>NUCLEOTIDE SEQUENCE</scope>
    <source>
        <strain evidence="1">87-6 pot B 2015</strain>
    </source>
</reference>
<feature type="non-terminal residue" evidence="1">
    <location>
        <position position="1"/>
    </location>
</feature>
<feature type="non-terminal residue" evidence="1">
    <location>
        <position position="144"/>
    </location>
</feature>
<accession>A0A9N9I6E8</accession>
<name>A0A9N9I6E8_FUNMO</name>
<evidence type="ECO:0000313" key="1">
    <source>
        <dbReference type="EMBL" id="CAG8722484.1"/>
    </source>
</evidence>
<gene>
    <name evidence="1" type="ORF">FMOSSE_LOCUS15094</name>
</gene>
<dbReference type="Proteomes" id="UP000789375">
    <property type="component" value="Unassembled WGS sequence"/>
</dbReference>
<protein>
    <submittedName>
        <fullName evidence="1">6553_t:CDS:1</fullName>
    </submittedName>
</protein>
<evidence type="ECO:0000313" key="2">
    <source>
        <dbReference type="Proteomes" id="UP000789375"/>
    </source>
</evidence>
<organism evidence="1 2">
    <name type="scientific">Funneliformis mosseae</name>
    <name type="common">Endomycorrhizal fungus</name>
    <name type="synonym">Glomus mosseae</name>
    <dbReference type="NCBI Taxonomy" id="27381"/>
    <lineage>
        <taxon>Eukaryota</taxon>
        <taxon>Fungi</taxon>
        <taxon>Fungi incertae sedis</taxon>
        <taxon>Mucoromycota</taxon>
        <taxon>Glomeromycotina</taxon>
        <taxon>Glomeromycetes</taxon>
        <taxon>Glomerales</taxon>
        <taxon>Glomeraceae</taxon>
        <taxon>Funneliformis</taxon>
    </lineage>
</organism>